<feature type="non-terminal residue" evidence="1">
    <location>
        <position position="1"/>
    </location>
</feature>
<dbReference type="PANTHER" id="PTHR33053">
    <property type="entry name" value="PROTEIN, PUTATIVE-RELATED"/>
    <property type="match status" value="1"/>
</dbReference>
<dbReference type="STRING" id="225164.V4BBQ1"/>
<name>V4BBQ1_LOTGI</name>
<dbReference type="HOGENOM" id="CLU_004416_2_3_1"/>
<dbReference type="OMA" id="RTDENFH"/>
<proteinExistence type="predicted"/>
<accession>V4BBQ1</accession>
<dbReference type="RefSeq" id="XP_009045867.1">
    <property type="nucleotide sequence ID" value="XM_009047619.1"/>
</dbReference>
<gene>
    <name evidence="1" type="ORF">LOTGIDRAFT_69650</name>
</gene>
<evidence type="ECO:0000313" key="2">
    <source>
        <dbReference type="Proteomes" id="UP000030746"/>
    </source>
</evidence>
<sequence length="85" mass="9774">QVKGHSGYFGCDKCVQKGKHPNKITFPDIDSDLRTDAQFDEMAQIEHHLATYPFTELNIGMVSQFPLDFMHLVCLGVMKRLLSFW</sequence>
<evidence type="ECO:0000313" key="1">
    <source>
        <dbReference type="EMBL" id="ESP03487.1"/>
    </source>
</evidence>
<protein>
    <submittedName>
        <fullName evidence="1">Uncharacterized protein</fullName>
    </submittedName>
</protein>
<dbReference type="EMBL" id="KB200010">
    <property type="protein sequence ID" value="ESP03487.1"/>
    <property type="molecule type" value="Genomic_DNA"/>
</dbReference>
<dbReference type="OrthoDB" id="10036512at2759"/>
<keyword evidence="2" id="KW-1185">Reference proteome</keyword>
<dbReference type="KEGG" id="lgi:LOTGIDRAFT_69650"/>
<feature type="non-terminal residue" evidence="1">
    <location>
        <position position="85"/>
    </location>
</feature>
<dbReference type="GeneID" id="20251921"/>
<dbReference type="PANTHER" id="PTHR33053:SF26">
    <property type="entry name" value="TRANSPOSASE DOMAIN-CONTAINING PROTEIN"/>
    <property type="match status" value="1"/>
</dbReference>
<organism evidence="1 2">
    <name type="scientific">Lottia gigantea</name>
    <name type="common">Giant owl limpet</name>
    <dbReference type="NCBI Taxonomy" id="225164"/>
    <lineage>
        <taxon>Eukaryota</taxon>
        <taxon>Metazoa</taxon>
        <taxon>Spiralia</taxon>
        <taxon>Lophotrochozoa</taxon>
        <taxon>Mollusca</taxon>
        <taxon>Gastropoda</taxon>
        <taxon>Patellogastropoda</taxon>
        <taxon>Lottioidea</taxon>
        <taxon>Lottiidae</taxon>
        <taxon>Lottia</taxon>
    </lineage>
</organism>
<reference evidence="1 2" key="1">
    <citation type="journal article" date="2013" name="Nature">
        <title>Insights into bilaterian evolution from three spiralian genomes.</title>
        <authorList>
            <person name="Simakov O."/>
            <person name="Marletaz F."/>
            <person name="Cho S.J."/>
            <person name="Edsinger-Gonzales E."/>
            <person name="Havlak P."/>
            <person name="Hellsten U."/>
            <person name="Kuo D.H."/>
            <person name="Larsson T."/>
            <person name="Lv J."/>
            <person name="Arendt D."/>
            <person name="Savage R."/>
            <person name="Osoegawa K."/>
            <person name="de Jong P."/>
            <person name="Grimwood J."/>
            <person name="Chapman J.A."/>
            <person name="Shapiro H."/>
            <person name="Aerts A."/>
            <person name="Otillar R.P."/>
            <person name="Terry A.Y."/>
            <person name="Boore J.L."/>
            <person name="Grigoriev I.V."/>
            <person name="Lindberg D.R."/>
            <person name="Seaver E.C."/>
            <person name="Weisblat D.A."/>
            <person name="Putnam N.H."/>
            <person name="Rokhsar D.S."/>
        </authorList>
    </citation>
    <scope>NUCLEOTIDE SEQUENCE [LARGE SCALE GENOMIC DNA]</scope>
</reference>
<dbReference type="CTD" id="20251921"/>
<dbReference type="Proteomes" id="UP000030746">
    <property type="component" value="Unassembled WGS sequence"/>
</dbReference>
<dbReference type="AlphaFoldDB" id="V4BBQ1"/>